<keyword evidence="2 5" id="KW-0812">Transmembrane</keyword>
<dbReference type="Proteomes" id="UP000479043">
    <property type="component" value="Unassembled WGS sequence"/>
</dbReference>
<dbReference type="EMBL" id="WWEN01000004">
    <property type="protein sequence ID" value="MYM55793.1"/>
    <property type="molecule type" value="Genomic_DNA"/>
</dbReference>
<dbReference type="RefSeq" id="WP_160973506.1">
    <property type="nucleotide sequence ID" value="NZ_WWEN01000004.1"/>
</dbReference>
<comment type="caution">
    <text evidence="7">The sequence shown here is derived from an EMBL/GenBank/DDBJ whole genome shotgun (WGS) entry which is preliminary data.</text>
</comment>
<evidence type="ECO:0000256" key="3">
    <source>
        <dbReference type="ARBA" id="ARBA00022989"/>
    </source>
</evidence>
<dbReference type="AlphaFoldDB" id="A0A6L8LJG2"/>
<dbReference type="GO" id="GO:0016020">
    <property type="term" value="C:membrane"/>
    <property type="evidence" value="ECO:0007669"/>
    <property type="project" value="UniProtKB-SubCell"/>
</dbReference>
<gene>
    <name evidence="7" type="ORF">GR167_10795</name>
</gene>
<evidence type="ECO:0000313" key="8">
    <source>
        <dbReference type="Proteomes" id="UP000479043"/>
    </source>
</evidence>
<evidence type="ECO:0000256" key="5">
    <source>
        <dbReference type="SAM" id="Phobius"/>
    </source>
</evidence>
<feature type="transmembrane region" description="Helical" evidence="5">
    <location>
        <begin position="26"/>
        <end position="44"/>
    </location>
</feature>
<dbReference type="InterPro" id="IPR010432">
    <property type="entry name" value="RDD"/>
</dbReference>
<reference evidence="7 8" key="1">
    <citation type="submission" date="2020-01" db="EMBL/GenBank/DDBJ databases">
        <authorList>
            <person name="Chen S."/>
        </authorList>
    </citation>
    <scope>NUCLEOTIDE SEQUENCE [LARGE SCALE GENOMIC DNA]</scope>
    <source>
        <strain evidence="7 8">GS-10</strain>
    </source>
</reference>
<organism evidence="7 8">
    <name type="scientific">Thalassovita mangrovi</name>
    <dbReference type="NCBI Taxonomy" id="2692236"/>
    <lineage>
        <taxon>Bacteria</taxon>
        <taxon>Pseudomonadati</taxon>
        <taxon>Pseudomonadota</taxon>
        <taxon>Alphaproteobacteria</taxon>
        <taxon>Rhodobacterales</taxon>
        <taxon>Roseobacteraceae</taxon>
        <taxon>Thalassovita</taxon>
    </lineage>
</organism>
<sequence>MRPTDWHLPDPDTQHEFYDDVPLKRLIAFVIDTVLIVLIGLAILPFTAFAGVFFFPFLLTAVGFAYRVISLANRSATPGMWLTAIEFRTGDGRRFDLSTATLHTLGLTISFAIPLLQVISVVLMATSANGQGLSDRMLGTVALNRAARR</sequence>
<keyword evidence="8" id="KW-1185">Reference proteome</keyword>
<feature type="domain" description="RDD" evidence="6">
    <location>
        <begin position="23"/>
        <end position="138"/>
    </location>
</feature>
<feature type="transmembrane region" description="Helical" evidence="5">
    <location>
        <begin position="51"/>
        <end position="69"/>
    </location>
</feature>
<accession>A0A6L8LJG2</accession>
<evidence type="ECO:0000256" key="2">
    <source>
        <dbReference type="ARBA" id="ARBA00022692"/>
    </source>
</evidence>
<evidence type="ECO:0000256" key="1">
    <source>
        <dbReference type="ARBA" id="ARBA00004141"/>
    </source>
</evidence>
<evidence type="ECO:0000259" key="6">
    <source>
        <dbReference type="Pfam" id="PF06271"/>
    </source>
</evidence>
<comment type="subcellular location">
    <subcellularLocation>
        <location evidence="1">Membrane</location>
        <topology evidence="1">Multi-pass membrane protein</topology>
    </subcellularLocation>
</comment>
<keyword evidence="4 5" id="KW-0472">Membrane</keyword>
<dbReference type="Pfam" id="PF06271">
    <property type="entry name" value="RDD"/>
    <property type="match status" value="1"/>
</dbReference>
<evidence type="ECO:0000256" key="4">
    <source>
        <dbReference type="ARBA" id="ARBA00023136"/>
    </source>
</evidence>
<keyword evidence="3 5" id="KW-1133">Transmembrane helix</keyword>
<feature type="transmembrane region" description="Helical" evidence="5">
    <location>
        <begin position="105"/>
        <end position="128"/>
    </location>
</feature>
<protein>
    <submittedName>
        <fullName evidence="7">RDD family protein</fullName>
    </submittedName>
</protein>
<name>A0A6L8LJG2_9RHOB</name>
<evidence type="ECO:0000313" key="7">
    <source>
        <dbReference type="EMBL" id="MYM55793.1"/>
    </source>
</evidence>
<proteinExistence type="predicted"/>